<sequence>MAPDFLADAEPVTPTPPRDIPVVVSKQAWRDVVFLHWPYEPAALEHLVPDGTQLDVHAGKTWLGVVGLRLTGVRVGGLLRLPYLGDFDELNVRLYTAGADGRRSTVFLTMEASRLPVVAGARAMLRLPYAWSTVTRRRAGDVVGYRTARRMPGPGGAGIDFTVRIRDEPHHPSEVEEFFTARWGLHTPWYGMPLYLPFAHEPWPLRSAELLDYRDDGLFAAVGVPPPQGPPPSVLYAPEVRPRSGPPLPAGK</sequence>
<proteinExistence type="predicted"/>
<dbReference type="Proteomes" id="UP001597063">
    <property type="component" value="Unassembled WGS sequence"/>
</dbReference>
<evidence type="ECO:0000313" key="3">
    <source>
        <dbReference type="Proteomes" id="UP001597063"/>
    </source>
</evidence>
<name>A0ABW2XDN8_9ACTN</name>
<dbReference type="InterPro" id="IPR018644">
    <property type="entry name" value="DUF2071"/>
</dbReference>
<feature type="compositionally biased region" description="Pro residues" evidence="1">
    <location>
        <begin position="224"/>
        <end position="233"/>
    </location>
</feature>
<feature type="region of interest" description="Disordered" evidence="1">
    <location>
        <begin position="224"/>
        <end position="252"/>
    </location>
</feature>
<comment type="caution">
    <text evidence="2">The sequence shown here is derived from an EMBL/GenBank/DDBJ whole genome shotgun (WGS) entry which is preliminary data.</text>
</comment>
<dbReference type="PANTHER" id="PTHR39186:SF1">
    <property type="entry name" value="DUF2071 DOMAIN-CONTAINING PROTEIN"/>
    <property type="match status" value="1"/>
</dbReference>
<dbReference type="Pfam" id="PF09844">
    <property type="entry name" value="DUF2071"/>
    <property type="match status" value="1"/>
</dbReference>
<evidence type="ECO:0000313" key="2">
    <source>
        <dbReference type="EMBL" id="MFD0684534.1"/>
    </source>
</evidence>
<dbReference type="SUPFAM" id="SSF160104">
    <property type="entry name" value="Acetoacetate decarboxylase-like"/>
    <property type="match status" value="1"/>
</dbReference>
<protein>
    <submittedName>
        <fullName evidence="2">YqjF family protein</fullName>
    </submittedName>
</protein>
<dbReference type="PANTHER" id="PTHR39186">
    <property type="entry name" value="DUF2071 FAMILY PROTEIN"/>
    <property type="match status" value="1"/>
</dbReference>
<dbReference type="RefSeq" id="WP_131756607.1">
    <property type="nucleotide sequence ID" value="NZ_CAACUY010000018.1"/>
</dbReference>
<dbReference type="EMBL" id="JBHTGP010000003">
    <property type="protein sequence ID" value="MFD0684534.1"/>
    <property type="molecule type" value="Genomic_DNA"/>
</dbReference>
<organism evidence="2 3">
    <name type="scientific">Actinomadura fibrosa</name>
    <dbReference type="NCBI Taxonomy" id="111802"/>
    <lineage>
        <taxon>Bacteria</taxon>
        <taxon>Bacillati</taxon>
        <taxon>Actinomycetota</taxon>
        <taxon>Actinomycetes</taxon>
        <taxon>Streptosporangiales</taxon>
        <taxon>Thermomonosporaceae</taxon>
        <taxon>Actinomadura</taxon>
    </lineage>
</organism>
<accession>A0ABW2XDN8</accession>
<dbReference type="InterPro" id="IPR023375">
    <property type="entry name" value="ADC_dom_sf"/>
</dbReference>
<keyword evidence="3" id="KW-1185">Reference proteome</keyword>
<reference evidence="3" key="1">
    <citation type="journal article" date="2019" name="Int. J. Syst. Evol. Microbiol.">
        <title>The Global Catalogue of Microorganisms (GCM) 10K type strain sequencing project: providing services to taxonomists for standard genome sequencing and annotation.</title>
        <authorList>
            <consortium name="The Broad Institute Genomics Platform"/>
            <consortium name="The Broad Institute Genome Sequencing Center for Infectious Disease"/>
            <person name="Wu L."/>
            <person name="Ma J."/>
        </authorList>
    </citation>
    <scope>NUCLEOTIDE SEQUENCE [LARGE SCALE GENOMIC DNA]</scope>
    <source>
        <strain evidence="3">JCM 9371</strain>
    </source>
</reference>
<evidence type="ECO:0000256" key="1">
    <source>
        <dbReference type="SAM" id="MobiDB-lite"/>
    </source>
</evidence>
<gene>
    <name evidence="2" type="ORF">ACFQZM_08510</name>
</gene>